<dbReference type="InterPro" id="IPR001611">
    <property type="entry name" value="Leu-rich_rpt"/>
</dbReference>
<gene>
    <name evidence="8" type="ORF">V6N12_012084</name>
</gene>
<keyword evidence="2" id="KW-0964">Secreted</keyword>
<keyword evidence="4 7" id="KW-0732">Signal</keyword>
<feature type="region of interest" description="Disordered" evidence="6">
    <location>
        <begin position="403"/>
        <end position="426"/>
    </location>
</feature>
<sequence length="436" mass="48785">MENSTFFNKSFASISISFLFLLFLLPVLCLNGTDTSRIGSLARRPYGVPTQRLIFKDQRLAVVYPVIQAFKRTITEDPLNRTGNWVGSDICNYRGFFCDNPPDNESAIALAGIDFNGFSLAAPTLEGFVDKLPDLAIFHANSNRFSGSVPDVSKLRYFYELDISNNGFSGTFPTKVMGVKDLSFLDIRFNSFAGEVPQEIFNQALQLLFINNNGFTAKLPQNFGSTPVRYLTLANNQLTGPIPRSIRNLNSTLVEVLLLNNKLSGCLPYELGFLKEIIVFDVESNLLTGPLPSSLSCLVKSEVLNFADNLLYWEVPEELCALTNLENLSLSDNFFTKVGPVCRKLIRNGVLDVRQNCIPGLPDQKSLQECAEFYFKYISLCPNPSSYKTIPCRDNAAWNHLDESKTKTNATRNHHSEGTKTKKGPVTYKTLSRHKF</sequence>
<organism evidence="8 9">
    <name type="scientific">Hibiscus sabdariffa</name>
    <name type="common">roselle</name>
    <dbReference type="NCBI Taxonomy" id="183260"/>
    <lineage>
        <taxon>Eukaryota</taxon>
        <taxon>Viridiplantae</taxon>
        <taxon>Streptophyta</taxon>
        <taxon>Embryophyta</taxon>
        <taxon>Tracheophyta</taxon>
        <taxon>Spermatophyta</taxon>
        <taxon>Magnoliopsida</taxon>
        <taxon>eudicotyledons</taxon>
        <taxon>Gunneridae</taxon>
        <taxon>Pentapetalae</taxon>
        <taxon>rosids</taxon>
        <taxon>malvids</taxon>
        <taxon>Malvales</taxon>
        <taxon>Malvaceae</taxon>
        <taxon>Malvoideae</taxon>
        <taxon>Hibiscus</taxon>
    </lineage>
</organism>
<evidence type="ECO:0000256" key="1">
    <source>
        <dbReference type="ARBA" id="ARBA00004613"/>
    </source>
</evidence>
<evidence type="ECO:0000256" key="3">
    <source>
        <dbReference type="ARBA" id="ARBA00022614"/>
    </source>
</evidence>
<dbReference type="Pfam" id="PF00560">
    <property type="entry name" value="LRR_1"/>
    <property type="match status" value="1"/>
</dbReference>
<dbReference type="Proteomes" id="UP001472677">
    <property type="component" value="Unassembled WGS sequence"/>
</dbReference>
<keyword evidence="5" id="KW-0677">Repeat</keyword>
<comment type="subcellular location">
    <subcellularLocation>
        <location evidence="1">Secreted</location>
    </subcellularLocation>
</comment>
<dbReference type="Gene3D" id="3.80.10.10">
    <property type="entry name" value="Ribonuclease Inhibitor"/>
    <property type="match status" value="1"/>
</dbReference>
<dbReference type="PANTHER" id="PTHR32093">
    <property type="entry name" value="LEUCINE-RICH REPEAT EXTENSIN-LIKE PROTEIN 3-RELATED"/>
    <property type="match status" value="1"/>
</dbReference>
<protein>
    <submittedName>
        <fullName evidence="8">Uncharacterized protein</fullName>
    </submittedName>
</protein>
<name>A0ABR2CH33_9ROSI</name>
<accession>A0ABR2CH33</accession>
<evidence type="ECO:0000256" key="4">
    <source>
        <dbReference type="ARBA" id="ARBA00022729"/>
    </source>
</evidence>
<feature type="chain" id="PRO_5045241090" evidence="7">
    <location>
        <begin position="30"/>
        <end position="436"/>
    </location>
</feature>
<dbReference type="EMBL" id="JBBPBM010000052">
    <property type="protein sequence ID" value="KAK8518843.1"/>
    <property type="molecule type" value="Genomic_DNA"/>
</dbReference>
<dbReference type="PANTHER" id="PTHR32093:SF128">
    <property type="entry name" value="LEUCINE-RICH REPEAT-CONTAINING N-TERMINAL PLANT-TYPE DOMAIN-CONTAINING PROTEIN"/>
    <property type="match status" value="1"/>
</dbReference>
<reference evidence="8 9" key="1">
    <citation type="journal article" date="2024" name="G3 (Bethesda)">
        <title>Genome assembly of Hibiscus sabdariffa L. provides insights into metabolisms of medicinal natural products.</title>
        <authorList>
            <person name="Kim T."/>
        </authorList>
    </citation>
    <scope>NUCLEOTIDE SEQUENCE [LARGE SCALE GENOMIC DNA]</scope>
    <source>
        <strain evidence="8">TK-2024</strain>
        <tissue evidence="8">Old leaves</tissue>
    </source>
</reference>
<keyword evidence="3" id="KW-0433">Leucine-rich repeat</keyword>
<evidence type="ECO:0000313" key="8">
    <source>
        <dbReference type="EMBL" id="KAK8518843.1"/>
    </source>
</evidence>
<evidence type="ECO:0000313" key="9">
    <source>
        <dbReference type="Proteomes" id="UP001472677"/>
    </source>
</evidence>
<dbReference type="SUPFAM" id="SSF52058">
    <property type="entry name" value="L domain-like"/>
    <property type="match status" value="1"/>
</dbReference>
<evidence type="ECO:0000256" key="7">
    <source>
        <dbReference type="SAM" id="SignalP"/>
    </source>
</evidence>
<proteinExistence type="predicted"/>
<evidence type="ECO:0000256" key="5">
    <source>
        <dbReference type="ARBA" id="ARBA00022737"/>
    </source>
</evidence>
<evidence type="ECO:0000256" key="6">
    <source>
        <dbReference type="SAM" id="MobiDB-lite"/>
    </source>
</evidence>
<comment type="caution">
    <text evidence="8">The sequence shown here is derived from an EMBL/GenBank/DDBJ whole genome shotgun (WGS) entry which is preliminary data.</text>
</comment>
<feature type="signal peptide" evidence="7">
    <location>
        <begin position="1"/>
        <end position="29"/>
    </location>
</feature>
<dbReference type="InterPro" id="IPR032675">
    <property type="entry name" value="LRR_dom_sf"/>
</dbReference>
<dbReference type="InterPro" id="IPR051582">
    <property type="entry name" value="LRR_extensin-like_regulator"/>
</dbReference>
<keyword evidence="9" id="KW-1185">Reference proteome</keyword>
<evidence type="ECO:0000256" key="2">
    <source>
        <dbReference type="ARBA" id="ARBA00022525"/>
    </source>
</evidence>